<evidence type="ECO:0000256" key="2">
    <source>
        <dbReference type="ARBA" id="ARBA00022603"/>
    </source>
</evidence>
<dbReference type="InterPro" id="IPR022702">
    <property type="entry name" value="Cytosine_MeTrfase1_RFD"/>
</dbReference>
<dbReference type="GO" id="GO:0005634">
    <property type="term" value="C:nucleus"/>
    <property type="evidence" value="ECO:0007669"/>
    <property type="project" value="UniProtKB-SubCell"/>
</dbReference>
<dbReference type="Gene3D" id="2.30.30.490">
    <property type="match status" value="2"/>
</dbReference>
<evidence type="ECO:0000313" key="14">
    <source>
        <dbReference type="Proteomes" id="UP000629468"/>
    </source>
</evidence>
<evidence type="ECO:0000256" key="8">
    <source>
        <dbReference type="PROSITE-ProRule" id="PRU01016"/>
    </source>
</evidence>
<evidence type="ECO:0000259" key="12">
    <source>
        <dbReference type="PROSITE" id="PS51038"/>
    </source>
</evidence>
<dbReference type="Pfam" id="PF00145">
    <property type="entry name" value="DNA_methylase"/>
    <property type="match status" value="1"/>
</dbReference>
<dbReference type="CDD" id="cd04370">
    <property type="entry name" value="BAH"/>
    <property type="match status" value="1"/>
</dbReference>
<sequence length="1360" mass="154091">MTRSSDLSDFPSSRRGRPPSSHRRDFPSSQFSRDTQSSKADSSASTPEITPSLASSTLASDRGVSLEQSRGIRKRLTRRPVDRYFDSSNVPNKRKSSFDDTSMAPRKIRKLRSDWPPQRVAGEVIDDSEEEASNVSMEKECGDEGVGDENGGGISTAFKKPEHTAYIQVPTLPLDKRKQNFLSPRPQLMEILSMDNYVNEDVVLPGESLISNEDDVPVRILHEFSIFDKTTRKFVPLAQLFELQLDQSDKYVATGEARAWIEREDEDDDEVTDDDDDDYESDDEDEDSDATSTRSDSPIKIHTTPILELTFYDYTGRKMNNKIYIRTESAWYILGRPSKLYRDDYTPFWTQVCILHLIIAKALQNPKSTYDEFINDFDDPQFKNKFIVSAKMILGRDLNRDDLEQDNIKPFIASILDDLCQDCDLSTKLKDSPLLAYFMAGISTSSSNSTSEKKSKLPEQARATVVTPIVGRVAEQLFNHAFQVVGEQQEQESHEVAEEIELVKEHNEDPTSIIWGVRATENRQFFTSVKIDEVEYRAGEVVMVIPGQDSDRVREQNSKMAAAQSVNQYGNQLWFCQIFYFFEEEGKKLFHGQWLVHGSKTILQEAAHSKSLYLINSCASNPVASIFKKCEVRILERDETEPHDDQNPRAENYHCGFLWDEEHAAFLNLPTKEEYNIAFHTLPSYSPCYSCGLEAMNTEAESVRLLQKGFSLSNVAYHINDYVYIHPPPHENSLLLKIGQIVEVSGPISDIQIRVRYLERYNDTPQMEKEKKMMDNERHLFLTFRIGEVQPDQLDGKCFVQFLEEDGEIYEWTKHNDHFFLNQKGHSVLFDIEAGDFDFCEKCVKTRREELARAEQLFEHNGPLRGLELFSGAGGFGTGMELSEFVEAKWAVEYSPVAAKTYARNHPAAKVYCQDTSRLLQHTIDEHQGKNPPPLQSNDNKICPPMPNRGEVDFIFGGPPCQSFSGANHHRQADDIRSTMPCNMLSFLEHYDADYFLLENVRGLANYPLLSEQKGRILSGGVKSGMVKLIMQCLVALGRQVQWKVLQAGQYGAPQNRERVIFWAAKRGLVLPKHPVPLYAWKRGAISSLLPTGTKLPPPTRSLVPGVCHQYAPLPPITVKTAIGDLPAFDWINPHIIVRPTKADLQFDAQRSQVLGVPQFNAVHSGSQNELDSYPGYPYGTEYKTGPQNRFQMWMRKGMGNNKLQGHYTKRFSLRAVEATTTVPLEEGADHTSLPLALQPGHRVEPKTKRSFYGRLSNDGHFACTMTQLTPATKNARPLHPDQRRMVTVRELARSQGFPDNYVFETTGSGSAIFYDQIRQIGNAVPVPMALALGKELGAALVQRWQAEQEKARREGSPVL</sequence>
<keyword evidence="5" id="KW-0677">Repeat</keyword>
<evidence type="ECO:0000256" key="3">
    <source>
        <dbReference type="ARBA" id="ARBA00022679"/>
    </source>
</evidence>
<dbReference type="GO" id="GO:0044027">
    <property type="term" value="P:negative regulation of gene expression via chromosomal CpG island methylation"/>
    <property type="evidence" value="ECO:0007669"/>
    <property type="project" value="TreeGrafter"/>
</dbReference>
<dbReference type="PROSITE" id="PS51038">
    <property type="entry name" value="BAH"/>
    <property type="match status" value="2"/>
</dbReference>
<evidence type="ECO:0000256" key="6">
    <source>
        <dbReference type="ARBA" id="ARBA00023125"/>
    </source>
</evidence>
<dbReference type="InterPro" id="IPR031303">
    <property type="entry name" value="C5_meth_CS"/>
</dbReference>
<dbReference type="PROSITE" id="PS00094">
    <property type="entry name" value="C5_MTASE_1"/>
    <property type="match status" value="1"/>
</dbReference>
<keyword evidence="2 8" id="KW-0489">Methyltransferase</keyword>
<evidence type="ECO:0000256" key="7">
    <source>
        <dbReference type="ARBA" id="ARBA00023242"/>
    </source>
</evidence>
<feature type="domain" description="BAH" evidence="12">
    <location>
        <begin position="534"/>
        <end position="670"/>
    </location>
</feature>
<name>A0A8H7KIW0_AGABI</name>
<feature type="region of interest" description="Disordered" evidence="11">
    <location>
        <begin position="262"/>
        <end position="297"/>
    </location>
</feature>
<evidence type="ECO:0000256" key="9">
    <source>
        <dbReference type="RuleBase" id="RU000416"/>
    </source>
</evidence>
<dbReference type="GO" id="GO:0003677">
    <property type="term" value="F:DNA binding"/>
    <property type="evidence" value="ECO:0007669"/>
    <property type="project" value="UniProtKB-KW"/>
</dbReference>
<dbReference type="GO" id="GO:0003682">
    <property type="term" value="F:chromatin binding"/>
    <property type="evidence" value="ECO:0007669"/>
    <property type="project" value="InterPro"/>
</dbReference>
<evidence type="ECO:0000256" key="1">
    <source>
        <dbReference type="ARBA" id="ARBA00004123"/>
    </source>
</evidence>
<evidence type="ECO:0000256" key="5">
    <source>
        <dbReference type="ARBA" id="ARBA00022737"/>
    </source>
</evidence>
<dbReference type="PANTHER" id="PTHR10629">
    <property type="entry name" value="CYTOSINE-SPECIFIC METHYLTRANSFERASE"/>
    <property type="match status" value="1"/>
</dbReference>
<feature type="compositionally biased region" description="Polar residues" evidence="11">
    <location>
        <begin position="27"/>
        <end position="59"/>
    </location>
</feature>
<dbReference type="InterPro" id="IPR029063">
    <property type="entry name" value="SAM-dependent_MTases_sf"/>
</dbReference>
<keyword evidence="6" id="KW-0238">DNA-binding</keyword>
<comment type="similarity">
    <text evidence="8 9">Belongs to the class I-like SAM-binding methyltransferase superfamily. C5-methyltransferase family.</text>
</comment>
<dbReference type="PRINTS" id="PR00105">
    <property type="entry name" value="C5METTRFRASE"/>
</dbReference>
<dbReference type="InterPro" id="IPR018117">
    <property type="entry name" value="C5_DNA_meth_AS"/>
</dbReference>
<dbReference type="EMBL" id="JABXXO010000004">
    <property type="protein sequence ID" value="KAF7778644.1"/>
    <property type="molecule type" value="Genomic_DNA"/>
</dbReference>
<dbReference type="Proteomes" id="UP000629468">
    <property type="component" value="Unassembled WGS sequence"/>
</dbReference>
<proteinExistence type="inferred from homology"/>
<dbReference type="Gene3D" id="3.40.50.150">
    <property type="entry name" value="Vaccinia Virus protein VP39"/>
    <property type="match status" value="1"/>
</dbReference>
<evidence type="ECO:0000256" key="11">
    <source>
        <dbReference type="SAM" id="MobiDB-lite"/>
    </source>
</evidence>
<keyword evidence="3 8" id="KW-0808">Transferase</keyword>
<dbReference type="PROSITE" id="PS51679">
    <property type="entry name" value="SAM_MT_C5"/>
    <property type="match status" value="1"/>
</dbReference>
<protein>
    <recommendedName>
        <fullName evidence="10">Cytosine-specific methyltransferase</fullName>
        <ecNumber evidence="10">2.1.1.37</ecNumber>
    </recommendedName>
</protein>
<evidence type="ECO:0000313" key="13">
    <source>
        <dbReference type="EMBL" id="KAF7778644.1"/>
    </source>
</evidence>
<dbReference type="Gene3D" id="3.90.120.10">
    <property type="entry name" value="DNA Methylase, subunit A, domain 2"/>
    <property type="match status" value="1"/>
</dbReference>
<evidence type="ECO:0000256" key="10">
    <source>
        <dbReference type="RuleBase" id="RU000417"/>
    </source>
</evidence>
<keyword evidence="7" id="KW-0539">Nucleus</keyword>
<dbReference type="EC" id="2.1.1.37" evidence="10"/>
<dbReference type="GO" id="GO:0003886">
    <property type="term" value="F:DNA (cytosine-5-)-methyltransferase activity"/>
    <property type="evidence" value="ECO:0007669"/>
    <property type="project" value="UniProtKB-EC"/>
</dbReference>
<accession>A0A8H7KIW0</accession>
<dbReference type="Pfam" id="PF01426">
    <property type="entry name" value="BAH"/>
    <property type="match status" value="1"/>
</dbReference>
<dbReference type="NCBIfam" id="TIGR00675">
    <property type="entry name" value="dcm"/>
    <property type="match status" value="1"/>
</dbReference>
<comment type="subcellular location">
    <subcellularLocation>
        <location evidence="1">Nucleus</location>
    </subcellularLocation>
</comment>
<evidence type="ECO:0000256" key="4">
    <source>
        <dbReference type="ARBA" id="ARBA00022691"/>
    </source>
</evidence>
<dbReference type="InterPro" id="IPR001525">
    <property type="entry name" value="C5_MeTfrase"/>
</dbReference>
<organism evidence="13 14">
    <name type="scientific">Agaricus bisporus var. burnettii</name>
    <dbReference type="NCBI Taxonomy" id="192524"/>
    <lineage>
        <taxon>Eukaryota</taxon>
        <taxon>Fungi</taxon>
        <taxon>Dikarya</taxon>
        <taxon>Basidiomycota</taxon>
        <taxon>Agaricomycotina</taxon>
        <taxon>Agaricomycetes</taxon>
        <taxon>Agaricomycetidae</taxon>
        <taxon>Agaricales</taxon>
        <taxon>Agaricineae</taxon>
        <taxon>Agaricaceae</taxon>
        <taxon>Agaricus</taxon>
    </lineage>
</organism>
<dbReference type="PROSITE" id="PS00095">
    <property type="entry name" value="C5_MTASE_2"/>
    <property type="match status" value="1"/>
</dbReference>
<gene>
    <name evidence="13" type="ORF">Agabi119p4_2989</name>
</gene>
<dbReference type="InterPro" id="IPR050390">
    <property type="entry name" value="C5-Methyltransferase"/>
</dbReference>
<dbReference type="SUPFAM" id="SSF53335">
    <property type="entry name" value="S-adenosyl-L-methionine-dependent methyltransferases"/>
    <property type="match status" value="1"/>
</dbReference>
<dbReference type="InterPro" id="IPR001025">
    <property type="entry name" value="BAH_dom"/>
</dbReference>
<comment type="catalytic activity">
    <reaction evidence="10">
        <text>a 2'-deoxycytidine in DNA + S-adenosyl-L-methionine = a 5-methyl-2'-deoxycytidine in DNA + S-adenosyl-L-homocysteine + H(+)</text>
        <dbReference type="Rhea" id="RHEA:13681"/>
        <dbReference type="Rhea" id="RHEA-COMP:11369"/>
        <dbReference type="Rhea" id="RHEA-COMP:11370"/>
        <dbReference type="ChEBI" id="CHEBI:15378"/>
        <dbReference type="ChEBI" id="CHEBI:57856"/>
        <dbReference type="ChEBI" id="CHEBI:59789"/>
        <dbReference type="ChEBI" id="CHEBI:85452"/>
        <dbReference type="ChEBI" id="CHEBI:85454"/>
        <dbReference type="EC" id="2.1.1.37"/>
    </reaction>
</comment>
<reference evidence="13 14" key="1">
    <citation type="journal article" name="Sci. Rep.">
        <title>Telomere-to-telomere assembled and centromere annotated genomes of the two main subspecies of the button mushroom Agaricus bisporus reveal especially polymorphic chromosome ends.</title>
        <authorList>
            <person name="Sonnenberg A.S.M."/>
            <person name="Sedaghat-Telgerd N."/>
            <person name="Lavrijssen B."/>
            <person name="Ohm R.A."/>
            <person name="Hendrickx P.M."/>
            <person name="Scholtmeijer K."/>
            <person name="Baars J.J.P."/>
            <person name="van Peer A."/>
        </authorList>
    </citation>
    <scope>NUCLEOTIDE SEQUENCE [LARGE SCALE GENOMIC DNA]</scope>
    <source>
        <strain evidence="13 14">H119_p4</strain>
    </source>
</reference>
<dbReference type="InterPro" id="IPR043151">
    <property type="entry name" value="BAH_sf"/>
</dbReference>
<feature type="region of interest" description="Disordered" evidence="11">
    <location>
        <begin position="1"/>
        <end position="105"/>
    </location>
</feature>
<feature type="domain" description="BAH" evidence="12">
    <location>
        <begin position="715"/>
        <end position="836"/>
    </location>
</feature>
<feature type="active site" evidence="8">
    <location>
        <position position="961"/>
    </location>
</feature>
<dbReference type="PANTHER" id="PTHR10629:SF52">
    <property type="entry name" value="DNA (CYTOSINE-5)-METHYLTRANSFERASE 1"/>
    <property type="match status" value="1"/>
</dbReference>
<comment type="caution">
    <text evidence="13">The sequence shown here is derived from an EMBL/GenBank/DDBJ whole genome shotgun (WGS) entry which is preliminary data.</text>
</comment>
<keyword evidence="4 8" id="KW-0949">S-adenosyl-L-methionine</keyword>
<dbReference type="Pfam" id="PF12047">
    <property type="entry name" value="DNMT1-RFD"/>
    <property type="match status" value="1"/>
</dbReference>
<dbReference type="GO" id="GO:0032259">
    <property type="term" value="P:methylation"/>
    <property type="evidence" value="ECO:0007669"/>
    <property type="project" value="UniProtKB-KW"/>
</dbReference>
<feature type="region of interest" description="Disordered" evidence="11">
    <location>
        <begin position="127"/>
        <end position="147"/>
    </location>
</feature>
<feature type="compositionally biased region" description="Acidic residues" evidence="11">
    <location>
        <begin position="263"/>
        <end position="289"/>
    </location>
</feature>